<evidence type="ECO:0000313" key="1">
    <source>
        <dbReference type="EMBL" id="ETI49130.1"/>
    </source>
</evidence>
<reference evidence="1 2" key="1">
    <citation type="submission" date="2013-11" db="EMBL/GenBank/DDBJ databases">
        <title>The Genome Sequence of Phytophthora parasitica P1569.</title>
        <authorList>
            <consortium name="The Broad Institute Genomics Platform"/>
            <person name="Russ C."/>
            <person name="Tyler B."/>
            <person name="Panabieres F."/>
            <person name="Shan W."/>
            <person name="Tripathy S."/>
            <person name="Grunwald N."/>
            <person name="Machado M."/>
            <person name="Johnson C.S."/>
            <person name="Arredondo F."/>
            <person name="Hong C."/>
            <person name="Coffey M."/>
            <person name="Young S.K."/>
            <person name="Zeng Q."/>
            <person name="Gargeya S."/>
            <person name="Fitzgerald M."/>
            <person name="Abouelleil A."/>
            <person name="Alvarado L."/>
            <person name="Chapman S.B."/>
            <person name="Gainer-Dewar J."/>
            <person name="Goldberg J."/>
            <person name="Griggs A."/>
            <person name="Gujja S."/>
            <person name="Hansen M."/>
            <person name="Howarth C."/>
            <person name="Imamovic A."/>
            <person name="Ireland A."/>
            <person name="Larimer J."/>
            <person name="McCowan C."/>
            <person name="Murphy C."/>
            <person name="Pearson M."/>
            <person name="Poon T.W."/>
            <person name="Priest M."/>
            <person name="Roberts A."/>
            <person name="Saif S."/>
            <person name="Shea T."/>
            <person name="Sykes S."/>
            <person name="Wortman J."/>
            <person name="Nusbaum C."/>
            <person name="Birren B."/>
        </authorList>
    </citation>
    <scope>NUCLEOTIDE SEQUENCE [LARGE SCALE GENOMIC DNA]</scope>
    <source>
        <strain evidence="1 2">P1569</strain>
    </source>
</reference>
<dbReference type="OrthoDB" id="120484at2759"/>
<dbReference type="HOGENOM" id="CLU_477772_0_0_1"/>
<keyword evidence="2" id="KW-1185">Reference proteome</keyword>
<comment type="caution">
    <text evidence="1">The sequence shown here is derived from an EMBL/GenBank/DDBJ whole genome shotgun (WGS) entry which is preliminary data.</text>
</comment>
<name>V9FCF7_PHYNI</name>
<dbReference type="Proteomes" id="UP000018721">
    <property type="component" value="Unassembled WGS sequence"/>
</dbReference>
<dbReference type="AlphaFoldDB" id="V9FCF7"/>
<evidence type="ECO:0000313" key="2">
    <source>
        <dbReference type="Proteomes" id="UP000018721"/>
    </source>
</evidence>
<accession>V9FCF7</accession>
<organism evidence="1 2">
    <name type="scientific">Phytophthora nicotianae P1569</name>
    <dbReference type="NCBI Taxonomy" id="1317065"/>
    <lineage>
        <taxon>Eukaryota</taxon>
        <taxon>Sar</taxon>
        <taxon>Stramenopiles</taxon>
        <taxon>Oomycota</taxon>
        <taxon>Peronosporomycetes</taxon>
        <taxon>Peronosporales</taxon>
        <taxon>Peronosporaceae</taxon>
        <taxon>Phytophthora</taxon>
    </lineage>
</organism>
<gene>
    <name evidence="1" type="ORF">F443_06932</name>
</gene>
<proteinExistence type="predicted"/>
<sequence length="571" mass="54679">MFTELVAVSRAGPSECVSSMIAWWKASSSLPSDRALLSFEIAAGSSMPIIAFIWLPGDNSCSLVVESMLSVGFKWRLSPGESPLEDPLNPPPCELPRCIDTSESESSAADSVDRFNSCEDSAEVAMASALPVDSGDDVDLDELGVSVLEEVSAELSRVESLAGVFVTGEELDELEPALLAEGEDAVAVDGSSLLPSVDGVIPVDEPLTGLVVDDGVFVWEPLETAPVGLSGALAAGELDGSVLAVPGGVFIAGSVALTVLEGVFAVGSVVVAAVPVGVSADDVGFDGDVVGVSASKGVVGMGTSAVGISTEVPGAVDGSVGIVVGVSASSGIVTSGVSTVGFPAEAPGVVGASVDEGVCGLKVTGDEVATAPPATGVSAVGPGTAAVGDSTEGSGGTVAIATVDAGAPEAVVGDGGSARIGMSEKEPAVDGVGAVGVDPVDADGVDGAGAVAVGCVDAVGDSVTGEVVAVGFPAAGVSAAGVEVAVGGAASVGAVVGVSARIGTSSGNPSIVGAVVATGAVVVGFAKLVAEGVAVSAGMVVTGAVEVDAVGVAVAGDVGVVGVVTEGLVEG</sequence>
<protein>
    <submittedName>
        <fullName evidence="1">Uncharacterized protein</fullName>
    </submittedName>
</protein>
<dbReference type="EMBL" id="ANIZ01001136">
    <property type="protein sequence ID" value="ETI49130.1"/>
    <property type="molecule type" value="Genomic_DNA"/>
</dbReference>